<evidence type="ECO:0000313" key="2">
    <source>
        <dbReference type="EMBL" id="OGG79364.1"/>
    </source>
</evidence>
<evidence type="ECO:0000256" key="1">
    <source>
        <dbReference type="SAM" id="SignalP"/>
    </source>
</evidence>
<sequence>MRKALIVAALAALLSSAPAAAGQVTVEVGYVSAIPIENESVWSAPYQIGCALSYFEYASRGKTAKFLITCQGRRQVYTFQSGDRVIAAFVQECRGGNCQSLMISLRLDELKDDGSAAIDVDAKVFDSPKPAPRS</sequence>
<feature type="chain" id="PRO_5009524319" evidence="1">
    <location>
        <begin position="22"/>
        <end position="134"/>
    </location>
</feature>
<proteinExistence type="predicted"/>
<accession>A0A1F6F0I2</accession>
<dbReference type="Proteomes" id="UP000177372">
    <property type="component" value="Unassembled WGS sequence"/>
</dbReference>
<feature type="signal peptide" evidence="1">
    <location>
        <begin position="1"/>
        <end position="21"/>
    </location>
</feature>
<dbReference type="STRING" id="1798512.A3A39_01980"/>
<evidence type="ECO:0000313" key="3">
    <source>
        <dbReference type="Proteomes" id="UP000177372"/>
    </source>
</evidence>
<comment type="caution">
    <text evidence="2">The sequence shown here is derived from an EMBL/GenBank/DDBJ whole genome shotgun (WGS) entry which is preliminary data.</text>
</comment>
<name>A0A1F6F0I2_9BACT</name>
<reference evidence="2 3" key="1">
    <citation type="journal article" date="2016" name="Nat. Commun.">
        <title>Thousands of microbial genomes shed light on interconnected biogeochemical processes in an aquifer system.</title>
        <authorList>
            <person name="Anantharaman K."/>
            <person name="Brown C.T."/>
            <person name="Hug L.A."/>
            <person name="Sharon I."/>
            <person name="Castelle C.J."/>
            <person name="Probst A.J."/>
            <person name="Thomas B.C."/>
            <person name="Singh A."/>
            <person name="Wilkins M.J."/>
            <person name="Karaoz U."/>
            <person name="Brodie E.L."/>
            <person name="Williams K.H."/>
            <person name="Hubbard S.S."/>
            <person name="Banfield J.F."/>
        </authorList>
    </citation>
    <scope>NUCLEOTIDE SEQUENCE [LARGE SCALE GENOMIC DNA]</scope>
</reference>
<organism evidence="2 3">
    <name type="scientific">Candidatus Kaiserbacteria bacterium RIFCSPLOWO2_01_FULL_54_13</name>
    <dbReference type="NCBI Taxonomy" id="1798512"/>
    <lineage>
        <taxon>Bacteria</taxon>
        <taxon>Candidatus Kaiseribacteriota</taxon>
    </lineage>
</organism>
<protein>
    <submittedName>
        <fullName evidence="2">Uncharacterized protein</fullName>
    </submittedName>
</protein>
<dbReference type="AlphaFoldDB" id="A0A1F6F0I2"/>
<keyword evidence="1" id="KW-0732">Signal</keyword>
<gene>
    <name evidence="2" type="ORF">A3A39_01980</name>
</gene>
<dbReference type="EMBL" id="MFLZ01000030">
    <property type="protein sequence ID" value="OGG79364.1"/>
    <property type="molecule type" value="Genomic_DNA"/>
</dbReference>